<sequence length="308" mass="35927">EDVDEIANWYGGYKVVGTHIRLFNDWSVVSYFRRGKFGSYWTAMTEIEDFQRVLKCEYVKFMFNDLLNNRVICIDTVTNPKMNHALRLKNFIDDPPLEDEGDDEEAWYFMQLLCNLGFLNVIHIRIYGDGLCLEIPNSEIGEYFARQLYDLEYYQKKYNFTNSNISLYKKTLNALSNVTFKKHLKAITKLFAGNTSLPENDIEFHRIILTLAESYRNFKLVNGSLYNKDVDRLITQVVRRDGSSLVIKVSFDKYSSQHCLQQIFDSEIIDKSNVEAMYVGLTIDKKKKVCASYLVNSENIDEAVNLCR</sequence>
<protein>
    <submittedName>
        <fullName evidence="1">Uncharacterized protein</fullName>
    </submittedName>
</protein>
<feature type="non-terminal residue" evidence="1">
    <location>
        <position position="1"/>
    </location>
</feature>
<reference evidence="1" key="1">
    <citation type="submission" date="2015-12" db="EMBL/GenBank/DDBJ databases">
        <title>De novo transcriptome assembly of four potential Pierce s Disease insect vectors from Arizona vineyards.</title>
        <authorList>
            <person name="Tassone E.E."/>
        </authorList>
    </citation>
    <scope>NUCLEOTIDE SEQUENCE</scope>
</reference>
<dbReference type="PANTHER" id="PTHR34825">
    <property type="entry name" value="CONSERVED PROTEIN, WITH A WEAK D-GALACTARATE DEHYDRATASE/ALTRONATE HYDROLASE DOMAIN"/>
    <property type="match status" value="1"/>
</dbReference>
<dbReference type="PANTHER" id="PTHR34825:SF1">
    <property type="entry name" value="AAA-ATPASE-LIKE DOMAIN-CONTAINING PROTEIN"/>
    <property type="match status" value="1"/>
</dbReference>
<name>A0A1B6DET1_9HEMI</name>
<accession>A0A1B6DET1</accession>
<proteinExistence type="predicted"/>
<feature type="non-terminal residue" evidence="1">
    <location>
        <position position="308"/>
    </location>
</feature>
<dbReference type="EMBL" id="GEDC01013148">
    <property type="protein sequence ID" value="JAS24150.1"/>
    <property type="molecule type" value="Transcribed_RNA"/>
</dbReference>
<organism evidence="1">
    <name type="scientific">Clastoptera arizonana</name>
    <name type="common">Arizona spittle bug</name>
    <dbReference type="NCBI Taxonomy" id="38151"/>
    <lineage>
        <taxon>Eukaryota</taxon>
        <taxon>Metazoa</taxon>
        <taxon>Ecdysozoa</taxon>
        <taxon>Arthropoda</taxon>
        <taxon>Hexapoda</taxon>
        <taxon>Insecta</taxon>
        <taxon>Pterygota</taxon>
        <taxon>Neoptera</taxon>
        <taxon>Paraneoptera</taxon>
        <taxon>Hemiptera</taxon>
        <taxon>Auchenorrhyncha</taxon>
        <taxon>Cercopoidea</taxon>
        <taxon>Clastopteridae</taxon>
        <taxon>Clastoptera</taxon>
    </lineage>
</organism>
<gene>
    <name evidence="1" type="ORF">g.1918</name>
</gene>
<evidence type="ECO:0000313" key="1">
    <source>
        <dbReference type="EMBL" id="JAS24150.1"/>
    </source>
</evidence>
<dbReference type="AlphaFoldDB" id="A0A1B6DET1"/>